<dbReference type="PANTHER" id="PTHR14663">
    <property type="entry name" value="METHYLTRANSFERASE NSUN7-RELATED"/>
    <property type="match status" value="1"/>
</dbReference>
<dbReference type="Proteomes" id="UP000515180">
    <property type="component" value="Unplaced"/>
</dbReference>
<protein>
    <submittedName>
        <fullName evidence="2 3">Uncharacterized protein LOC100743041</fullName>
    </submittedName>
</protein>
<dbReference type="GeneID" id="100743041"/>
<dbReference type="RefSeq" id="XP_033179421.1">
    <property type="nucleotide sequence ID" value="XM_033323530.1"/>
</dbReference>
<proteinExistence type="predicted"/>
<dbReference type="OrthoDB" id="10256198at2759"/>
<evidence type="ECO:0000313" key="4">
    <source>
        <dbReference type="RefSeq" id="XP_033179421.1"/>
    </source>
</evidence>
<evidence type="ECO:0000313" key="1">
    <source>
        <dbReference type="Proteomes" id="UP000515180"/>
    </source>
</evidence>
<accession>A0A6P8M2B5</accession>
<organism evidence="1 4">
    <name type="scientific">Bombus impatiens</name>
    <name type="common">Bumblebee</name>
    <dbReference type="NCBI Taxonomy" id="132113"/>
    <lineage>
        <taxon>Eukaryota</taxon>
        <taxon>Metazoa</taxon>
        <taxon>Ecdysozoa</taxon>
        <taxon>Arthropoda</taxon>
        <taxon>Hexapoda</taxon>
        <taxon>Insecta</taxon>
        <taxon>Pterygota</taxon>
        <taxon>Neoptera</taxon>
        <taxon>Endopterygota</taxon>
        <taxon>Hymenoptera</taxon>
        <taxon>Apocrita</taxon>
        <taxon>Aculeata</taxon>
        <taxon>Apoidea</taxon>
        <taxon>Anthophila</taxon>
        <taxon>Apidae</taxon>
        <taxon>Bombus</taxon>
        <taxon>Pyrobombus</taxon>
    </lineage>
</organism>
<dbReference type="Gene3D" id="3.40.50.150">
    <property type="entry name" value="Vaccinia Virus protein VP39"/>
    <property type="match status" value="1"/>
</dbReference>
<gene>
    <name evidence="2 3 4" type="primary">LOC100743041</name>
</gene>
<keyword evidence="1" id="KW-1185">Reference proteome</keyword>
<evidence type="ECO:0000313" key="2">
    <source>
        <dbReference type="RefSeq" id="XP_012246804.1"/>
    </source>
</evidence>
<evidence type="ECO:0000313" key="3">
    <source>
        <dbReference type="RefSeq" id="XP_024226713.1"/>
    </source>
</evidence>
<dbReference type="InterPro" id="IPR029063">
    <property type="entry name" value="SAM-dependent_MTases_sf"/>
</dbReference>
<name>A0A6P8M2B5_BOMIM</name>
<dbReference type="OMA" id="DQMSTLK"/>
<reference evidence="2 3" key="1">
    <citation type="submission" date="2025-04" db="UniProtKB">
        <authorList>
            <consortium name="RefSeq"/>
        </authorList>
    </citation>
    <scope>IDENTIFICATION</scope>
</reference>
<dbReference type="AlphaFoldDB" id="A0A6P8M2B5"/>
<dbReference type="RefSeq" id="XP_012246804.1">
    <property type="nucleotide sequence ID" value="XM_012391381.2"/>
</dbReference>
<dbReference type="PANTHER" id="PTHR14663:SF2">
    <property type="entry name" value="METHYLTRANSFERASE NSUN7-RELATED"/>
    <property type="match status" value="1"/>
</dbReference>
<dbReference type="RefSeq" id="XP_024226713.1">
    <property type="nucleotide sequence ID" value="XM_024370945.1"/>
</dbReference>
<dbReference type="KEGG" id="bim:100743041"/>
<dbReference type="InterPro" id="IPR042620">
    <property type="entry name" value="NSUN7"/>
</dbReference>
<sequence>MNNKEDDENAKLDGCLKLNICSRKRNMFEEYSKIFRILLASWKENYGQLRNDEFNENLEDLILPSNEDWRYRVYYRLVELQRECDVDFVKRRVEETGLGTEMETKLEAERNRKKNDWEWEPKKHGHSLTMVKPRKYGSEESKGGSLMSVDRISGSMIESCVQPGWRVNDILLAAKVLRKVQPSPMYSDEAEMRRVFGLVYDVLRYKKIFVRALEDIGFWQHNNAIKDREKIVWLLLYDLQGRKFAKPQFETANFEEREKIFEAAGLADVENALLNVKTRLAASISRLRIRGSALNLDELLPSQLRVIEGVAWGVQARIASGWINSMKIVNKIEFLEEMSKLKLTYCESKGAKVELEENEYAFDPICPKMVHLHESMREMLAVSSIVRDHRFVFLERSLCIGAAALVQAIRVGRVYGPVILTHSLAPRHTGYLAGLLADIEHAGKLLAFGAGDRRCEYETYLKNLGITLQRCHVFSEKYASHLTTSESERATVVLAVPSCTYTGVRDIVDLAVARGGDVDLLESLTDGYTNSLHDDIDDNYERQDNNCEDEKNYNDHEQWRTFLTDQMSTLKYTLTRPNVQFVVYEVHTILPSETTEMVRQVVDCVNRMAMEKYIREHPRKAPKESSKLVKMDEELRKDDHTSTLSANITIPDSDLFEVSSIDDIYGENVSDMLNPGCFLVVIKRKEMVQFDSLFMIKVAESKGLFGDPKAQQRSKQESVIDQSIRQSLQTGAQKRAKRVKVEIERIMAHTYSSLSKSVQENQICPRHKRCASWEEATGLQVFENAKLDVKTWRKQKNSANPSNTPLYATSSRKKELEAIRSIFSPQSEFKASTLHTEPKQKRSSSTLTNSLNIESLPREEWSHATSSILRSPIVARAARLIRLEDSIDSENYEEAKKQTRSKTGHRYWASRKTSRLLHPVGSPSNVYSSLFDIV</sequence>